<keyword evidence="6" id="KW-0732">Signal</keyword>
<dbReference type="GO" id="GO:0016020">
    <property type="term" value="C:membrane"/>
    <property type="evidence" value="ECO:0007669"/>
    <property type="project" value="UniProtKB-SubCell"/>
</dbReference>
<dbReference type="EMBL" id="HBUF01338928">
    <property type="protein sequence ID" value="CAG6699177.1"/>
    <property type="molecule type" value="Transcribed_RNA"/>
</dbReference>
<evidence type="ECO:0000256" key="3">
    <source>
        <dbReference type="ARBA" id="ARBA00022989"/>
    </source>
</evidence>
<dbReference type="SUPFAM" id="SSF90112">
    <property type="entry name" value="Neurotransmitter-gated ion-channel transmembrane pore"/>
    <property type="match status" value="1"/>
</dbReference>
<dbReference type="InterPro" id="IPR006202">
    <property type="entry name" value="Neur_chan_lig-bd"/>
</dbReference>
<evidence type="ECO:0000256" key="1">
    <source>
        <dbReference type="ARBA" id="ARBA00004141"/>
    </source>
</evidence>
<dbReference type="FunFam" id="2.70.170.10:FF:000028">
    <property type="entry name" value="AcetylCholine Receptor"/>
    <property type="match status" value="1"/>
</dbReference>
<evidence type="ECO:0000256" key="4">
    <source>
        <dbReference type="ARBA" id="ARBA00023136"/>
    </source>
</evidence>
<dbReference type="EMBL" id="HBUF01338932">
    <property type="protein sequence ID" value="CAG6699189.1"/>
    <property type="molecule type" value="Transcribed_RNA"/>
</dbReference>
<feature type="chain" id="PRO_5033956407" evidence="6">
    <location>
        <begin position="26"/>
        <end position="477"/>
    </location>
</feature>
<keyword evidence="2 5" id="KW-0812">Transmembrane</keyword>
<dbReference type="GO" id="GO:0005230">
    <property type="term" value="F:extracellular ligand-gated monoatomic ion channel activity"/>
    <property type="evidence" value="ECO:0007669"/>
    <property type="project" value="InterPro"/>
</dbReference>
<accession>A0A8D8U1V4</accession>
<dbReference type="PRINTS" id="PR00252">
    <property type="entry name" value="NRIONCHANNEL"/>
</dbReference>
<evidence type="ECO:0000313" key="8">
    <source>
        <dbReference type="EMBL" id="CAG6699186.1"/>
    </source>
</evidence>
<evidence type="ECO:0000256" key="6">
    <source>
        <dbReference type="SAM" id="SignalP"/>
    </source>
</evidence>
<dbReference type="InterPro" id="IPR036719">
    <property type="entry name" value="Neuro-gated_channel_TM_sf"/>
</dbReference>
<dbReference type="EMBL" id="HBUF01176623">
    <property type="protein sequence ID" value="CAG6654119.1"/>
    <property type="molecule type" value="Transcribed_RNA"/>
</dbReference>
<evidence type="ECO:0000259" key="7">
    <source>
        <dbReference type="Pfam" id="PF02931"/>
    </source>
</evidence>
<dbReference type="Gene3D" id="1.20.58.390">
    <property type="entry name" value="Neurotransmitter-gated ion-channel transmembrane domain"/>
    <property type="match status" value="1"/>
</dbReference>
<protein>
    <submittedName>
        <fullName evidence="8">Acetylcholine receptor subunit alpha-L1</fullName>
    </submittedName>
</protein>
<dbReference type="SUPFAM" id="SSF63712">
    <property type="entry name" value="Nicotinic receptor ligand binding domain-like"/>
    <property type="match status" value="1"/>
</dbReference>
<organism evidence="8">
    <name type="scientific">Cacopsylla melanoneura</name>
    <dbReference type="NCBI Taxonomy" id="428564"/>
    <lineage>
        <taxon>Eukaryota</taxon>
        <taxon>Metazoa</taxon>
        <taxon>Ecdysozoa</taxon>
        <taxon>Arthropoda</taxon>
        <taxon>Hexapoda</taxon>
        <taxon>Insecta</taxon>
        <taxon>Pterygota</taxon>
        <taxon>Neoptera</taxon>
        <taxon>Paraneoptera</taxon>
        <taxon>Hemiptera</taxon>
        <taxon>Sternorrhyncha</taxon>
        <taxon>Psylloidea</taxon>
        <taxon>Psyllidae</taxon>
        <taxon>Psyllinae</taxon>
        <taxon>Cacopsylla</taxon>
    </lineage>
</organism>
<feature type="transmembrane region" description="Helical" evidence="5">
    <location>
        <begin position="275"/>
        <end position="297"/>
    </location>
</feature>
<feature type="transmembrane region" description="Helical" evidence="5">
    <location>
        <begin position="335"/>
        <end position="357"/>
    </location>
</feature>
<dbReference type="AlphaFoldDB" id="A0A8D8U1V4"/>
<dbReference type="InterPro" id="IPR036734">
    <property type="entry name" value="Neur_chan_lig-bd_sf"/>
</dbReference>
<name>A0A8D8U1V4_9HEMI</name>
<dbReference type="Pfam" id="PF02931">
    <property type="entry name" value="Neur_chan_LBD"/>
    <property type="match status" value="1"/>
</dbReference>
<dbReference type="Gene3D" id="2.70.170.10">
    <property type="entry name" value="Neurotransmitter-gated ion-channel ligand-binding domain"/>
    <property type="match status" value="1"/>
</dbReference>
<dbReference type="InterPro" id="IPR038050">
    <property type="entry name" value="Neuro_actylchol_rec"/>
</dbReference>
<dbReference type="InterPro" id="IPR006201">
    <property type="entry name" value="Neur_channel"/>
</dbReference>
<reference evidence="8" key="1">
    <citation type="submission" date="2021-05" db="EMBL/GenBank/DDBJ databases">
        <authorList>
            <person name="Alioto T."/>
            <person name="Alioto T."/>
            <person name="Gomez Garrido J."/>
        </authorList>
    </citation>
    <scope>NUCLEOTIDE SEQUENCE</scope>
</reference>
<evidence type="ECO:0000256" key="2">
    <source>
        <dbReference type="ARBA" id="ARBA00022692"/>
    </source>
</evidence>
<keyword evidence="3 5" id="KW-1133">Transmembrane helix</keyword>
<feature type="signal peptide" evidence="6">
    <location>
        <begin position="1"/>
        <end position="25"/>
    </location>
</feature>
<comment type="subcellular location">
    <subcellularLocation>
        <location evidence="1">Membrane</location>
        <topology evidence="1">Multi-pass membrane protein</topology>
    </subcellularLocation>
</comment>
<feature type="transmembrane region" description="Helical" evidence="5">
    <location>
        <begin position="304"/>
        <end position="323"/>
    </location>
</feature>
<dbReference type="EMBL" id="HBUF01338931">
    <property type="protein sequence ID" value="CAG6699186.1"/>
    <property type="molecule type" value="Transcribed_RNA"/>
</dbReference>
<dbReference type="EMBL" id="HBUF01338929">
    <property type="protein sequence ID" value="CAG6699180.1"/>
    <property type="molecule type" value="Transcribed_RNA"/>
</dbReference>
<keyword evidence="8" id="KW-0675">Receptor</keyword>
<keyword evidence="4 5" id="KW-0472">Membrane</keyword>
<dbReference type="EMBL" id="HBUF01338930">
    <property type="protein sequence ID" value="CAG6699183.1"/>
    <property type="molecule type" value="Transcribed_RNA"/>
</dbReference>
<evidence type="ECO:0000256" key="5">
    <source>
        <dbReference type="SAM" id="Phobius"/>
    </source>
</evidence>
<feature type="domain" description="Neurotransmitter-gated ion-channel ligand-binding" evidence="7">
    <location>
        <begin position="72"/>
        <end position="269"/>
    </location>
</feature>
<feature type="transmembrane region" description="Helical" evidence="5">
    <location>
        <begin position="459"/>
        <end position="476"/>
    </location>
</feature>
<proteinExistence type="predicted"/>
<dbReference type="GO" id="GO:0004888">
    <property type="term" value="F:transmembrane signaling receptor activity"/>
    <property type="evidence" value="ECO:0007669"/>
    <property type="project" value="InterPro"/>
</dbReference>
<dbReference type="PANTHER" id="PTHR18945">
    <property type="entry name" value="NEUROTRANSMITTER GATED ION CHANNEL"/>
    <property type="match status" value="1"/>
</dbReference>
<sequence length="477" mass="54182">MAKAKSTSVLVLFNYLSVCLLSCNGSPALPPYPVKFNSTLIEGKAHLSTPREVKQHPNSYLLGRSQNSTWSEKLKHDLLKNYDRYMRPEHDQGVTLVNLSMAFKNVDLDYVTAKLSINSWMSMKWFDPALQWDPKKYGDIKKIYLAPQEVWQPDLSTFNSAGGNDVSPFAEVYHVATSDGQISWVPPCQFQVYCNLDLTYWPFDTQVCELILGSWVYDGNSMDFHFEDDNEIAQYSSLWEITKVTQKRDVEHFSCCTEPYVTLTYTIHTRIKSPAYGTLIFIPTFVIIILTLANFYISPSSSEKFLLCGTTIILTAALLIFFSHKLPLMASPTPIIVMFYTNTLCLLSVSMICCMVIRSLQCNSNMPAIIQSLLRSKLLVNYFSAEFGSTQQPGISPNPYTRLRQDISSIPGDIYVREHSKKSAGSQDIYVTTRMIPDPSRIPDPAREWKKLACLMDKALFYVYVGVFVILAIHCYL</sequence>
<dbReference type="EMBL" id="HBUF01532708">
    <property type="protein sequence ID" value="CAG6752264.1"/>
    <property type="molecule type" value="Transcribed_RNA"/>
</dbReference>